<dbReference type="PANTHER" id="PTHR15237">
    <property type="entry name" value="DNA REPAIR PROTEIN RAD9"/>
    <property type="match status" value="1"/>
</dbReference>
<dbReference type="AlphaFoldDB" id="A0A851YCH1"/>
<dbReference type="GO" id="GO:0000076">
    <property type="term" value="P:DNA replication checkpoint signaling"/>
    <property type="evidence" value="ECO:0007669"/>
    <property type="project" value="TreeGrafter"/>
</dbReference>
<dbReference type="InterPro" id="IPR046938">
    <property type="entry name" value="DNA_clamp_sf"/>
</dbReference>
<comment type="function">
    <text evidence="11">Component of the 9-1-1 cell-cycle checkpoint response complex that plays a major role in DNA repair. The 9-1-1 complex is recruited to DNA lesion upon damage by the RAD17-replication factor C (RFC) clamp loader complex. Acts then as a sliding clamp platform on DNA for several proteins involved in long-patch base excision repair (LP-BER). The 9-1-1 complex stimulates DNA polymerase beta (POLB) activity by increasing its affinity for the 3'-OH end of the primer-template and stabilizes POLB to those sites where LP-BER proceeds; endonuclease FEN1 cleavage activity on substrates with double, nick, or gap flaps of distinct sequences and lengths; and DNA ligase I (LIG1) on long-patch base excision repair substrates. The 9-1-1 complex is necessary for the recruitment of RHNO1 to sites of double-stranded breaks (DSB) occurring during the S phase. RAD9A possesses 3'-&gt;5' double stranded DNA exonuclease activity.</text>
</comment>
<evidence type="ECO:0000256" key="10">
    <source>
        <dbReference type="ARBA" id="ARBA00023242"/>
    </source>
</evidence>
<dbReference type="SUPFAM" id="SSF55979">
    <property type="entry name" value="DNA clamp"/>
    <property type="match status" value="1"/>
</dbReference>
<dbReference type="GO" id="GO:0030896">
    <property type="term" value="C:checkpoint clamp complex"/>
    <property type="evidence" value="ECO:0007669"/>
    <property type="project" value="InterPro"/>
</dbReference>
<evidence type="ECO:0000256" key="11">
    <source>
        <dbReference type="ARBA" id="ARBA00059283"/>
    </source>
</evidence>
<dbReference type="Gene3D" id="3.70.10.10">
    <property type="match status" value="1"/>
</dbReference>
<feature type="non-terminal residue" evidence="16">
    <location>
        <position position="1"/>
    </location>
</feature>
<evidence type="ECO:0000256" key="15">
    <source>
        <dbReference type="SAM" id="SignalP"/>
    </source>
</evidence>
<keyword evidence="5" id="KW-0597">Phosphoprotein</keyword>
<evidence type="ECO:0000256" key="4">
    <source>
        <dbReference type="ARBA" id="ARBA00012115"/>
    </source>
</evidence>
<evidence type="ECO:0000256" key="6">
    <source>
        <dbReference type="ARBA" id="ARBA00022722"/>
    </source>
</evidence>
<proteinExistence type="inferred from homology"/>
<keyword evidence="17" id="KW-1185">Reference proteome</keyword>
<evidence type="ECO:0000256" key="12">
    <source>
        <dbReference type="ARBA" id="ARBA00069752"/>
    </source>
</evidence>
<feature type="signal peptide" evidence="15">
    <location>
        <begin position="1"/>
        <end position="18"/>
    </location>
</feature>
<evidence type="ECO:0000313" key="16">
    <source>
        <dbReference type="EMBL" id="NXD77164.1"/>
    </source>
</evidence>
<evidence type="ECO:0000256" key="8">
    <source>
        <dbReference type="ARBA" id="ARBA00022801"/>
    </source>
</evidence>
<sequence length="409" mass="45359">CILHCFLFLLVFGRAIHAIARISDEFWLDPIEKGLALRSVNSSRSAYACVFFSSMFFQQYCWTAASQPHQKEKQLSLSCKLIIKSVLPVFRCVNVLEKNVEKCSIYTAINDHITFQLLCKHGVVKTYNLTFQECDPLQAVFAKRLCPNILKVHSRLLADIMIHFPTSQEEVTLSITPMKVCFKTYTEEDTDFSKTMLTEIQLNPEEFDYFQAGVDSEVTFCLKELRGLLAFSEAAAVPVTIHFDTSGRPIAFSIEDTVLEACFILATLSEMRTGKSGKPSAEKDGDAAAVASQKPQWCENALKTEPAGPANPRVKQEVESIPRAPERDAPGMAGRVVTEPEDRAVLTGEAADSTSAALPHFYQYCILQFHSLFFGAVSREEDPLGHTSRSLATASDAEEEGGNMQSSPV</sequence>
<feature type="region of interest" description="Disordered" evidence="14">
    <location>
        <begin position="383"/>
        <end position="409"/>
    </location>
</feature>
<dbReference type="Proteomes" id="UP000648918">
    <property type="component" value="Unassembled WGS sequence"/>
</dbReference>
<feature type="non-terminal residue" evidence="16">
    <location>
        <position position="409"/>
    </location>
</feature>
<dbReference type="EC" id="3.1.11.2" evidence="4"/>
<gene>
    <name evidence="16" type="primary">Rad9b</name>
    <name evidence="16" type="ORF">HALSEN_R01599</name>
</gene>
<evidence type="ECO:0000256" key="1">
    <source>
        <dbReference type="ARBA" id="ARBA00000493"/>
    </source>
</evidence>
<dbReference type="GO" id="GO:0071479">
    <property type="term" value="P:cellular response to ionizing radiation"/>
    <property type="evidence" value="ECO:0007669"/>
    <property type="project" value="TreeGrafter"/>
</dbReference>
<dbReference type="OrthoDB" id="60092at2759"/>
<keyword evidence="9" id="KW-0269">Exonuclease</keyword>
<dbReference type="GO" id="GO:0008311">
    <property type="term" value="F:double-stranded DNA 3'-5' DNA exonuclease activity"/>
    <property type="evidence" value="ECO:0007669"/>
    <property type="project" value="UniProtKB-EC"/>
</dbReference>
<evidence type="ECO:0000256" key="5">
    <source>
        <dbReference type="ARBA" id="ARBA00022553"/>
    </source>
</evidence>
<dbReference type="Pfam" id="PF04139">
    <property type="entry name" value="Rad9"/>
    <property type="match status" value="1"/>
</dbReference>
<dbReference type="GO" id="GO:0006281">
    <property type="term" value="P:DNA repair"/>
    <property type="evidence" value="ECO:0007669"/>
    <property type="project" value="InterPro"/>
</dbReference>
<keyword evidence="10" id="KW-0539">Nucleus</keyword>
<evidence type="ECO:0000256" key="13">
    <source>
        <dbReference type="ARBA" id="ARBA00079896"/>
    </source>
</evidence>
<feature type="chain" id="PRO_5032346797" description="Cell cycle checkpoint control protein RAD9A" evidence="15">
    <location>
        <begin position="19"/>
        <end position="409"/>
    </location>
</feature>
<evidence type="ECO:0000256" key="9">
    <source>
        <dbReference type="ARBA" id="ARBA00022839"/>
    </source>
</evidence>
<evidence type="ECO:0000256" key="3">
    <source>
        <dbReference type="ARBA" id="ARBA00008494"/>
    </source>
</evidence>
<accession>A0A851YCH1</accession>
<dbReference type="CDD" id="cd00577">
    <property type="entry name" value="PCNA"/>
    <property type="match status" value="1"/>
</dbReference>
<protein>
    <recommendedName>
        <fullName evidence="12">Cell cycle checkpoint control protein RAD9A</fullName>
        <ecNumber evidence="4">3.1.11.2</ecNumber>
    </recommendedName>
    <alternativeName>
        <fullName evidence="13">DNA repair exonuclease rad9 homolog A</fullName>
    </alternativeName>
</protein>
<dbReference type="PIRSF" id="PIRSF009303">
    <property type="entry name" value="Cell_cycle_RAD9"/>
    <property type="match status" value="1"/>
</dbReference>
<dbReference type="EMBL" id="WBNJ01000030">
    <property type="protein sequence ID" value="NXD77164.1"/>
    <property type="molecule type" value="Genomic_DNA"/>
</dbReference>
<evidence type="ECO:0000256" key="2">
    <source>
        <dbReference type="ARBA" id="ARBA00004123"/>
    </source>
</evidence>
<comment type="caution">
    <text evidence="16">The sequence shown here is derived from an EMBL/GenBank/DDBJ whole genome shotgun (WGS) entry which is preliminary data.</text>
</comment>
<evidence type="ECO:0000256" key="14">
    <source>
        <dbReference type="SAM" id="MobiDB-lite"/>
    </source>
</evidence>
<keyword evidence="7" id="KW-0227">DNA damage</keyword>
<dbReference type="PANTHER" id="PTHR15237:SF2">
    <property type="entry name" value="CELL CYCLE CHECKPOINT CONTROL PROTEIN RAD9B"/>
    <property type="match status" value="1"/>
</dbReference>
<dbReference type="InterPro" id="IPR007268">
    <property type="entry name" value="Rad9/Ddc1"/>
</dbReference>
<evidence type="ECO:0000256" key="7">
    <source>
        <dbReference type="ARBA" id="ARBA00022763"/>
    </source>
</evidence>
<comment type="similarity">
    <text evidence="3">Belongs to the rad9 family.</text>
</comment>
<comment type="subcellular location">
    <subcellularLocation>
        <location evidence="2">Nucleus</location>
    </subcellularLocation>
</comment>
<comment type="catalytic activity">
    <reaction evidence="1">
        <text>Exonucleolytic cleavage in the 3'- to 5'-direction to yield nucleoside 5'-phosphates.</text>
        <dbReference type="EC" id="3.1.11.2"/>
    </reaction>
</comment>
<dbReference type="FunFam" id="3.70.10.10:FF:000005">
    <property type="entry name" value="Cell cycle checkpoint control protein"/>
    <property type="match status" value="1"/>
</dbReference>
<name>A0A851YCH1_9AVES</name>
<keyword evidence="15" id="KW-0732">Signal</keyword>
<dbReference type="InterPro" id="IPR026584">
    <property type="entry name" value="Rad9"/>
</dbReference>
<evidence type="ECO:0000313" key="17">
    <source>
        <dbReference type="Proteomes" id="UP000648918"/>
    </source>
</evidence>
<organism evidence="16 17">
    <name type="scientific">Halcyon senegalensis</name>
    <dbReference type="NCBI Taxonomy" id="342381"/>
    <lineage>
        <taxon>Eukaryota</taxon>
        <taxon>Metazoa</taxon>
        <taxon>Chordata</taxon>
        <taxon>Craniata</taxon>
        <taxon>Vertebrata</taxon>
        <taxon>Euteleostomi</taxon>
        <taxon>Archelosauria</taxon>
        <taxon>Archosauria</taxon>
        <taxon>Dinosauria</taxon>
        <taxon>Saurischia</taxon>
        <taxon>Theropoda</taxon>
        <taxon>Coelurosauria</taxon>
        <taxon>Aves</taxon>
        <taxon>Neognathae</taxon>
        <taxon>Neoaves</taxon>
        <taxon>Telluraves</taxon>
        <taxon>Coraciimorphae</taxon>
        <taxon>Coraciiformes</taxon>
        <taxon>Alcedinidae</taxon>
        <taxon>Halcyon</taxon>
    </lineage>
</organism>
<keyword evidence="8" id="KW-0378">Hydrolase</keyword>
<dbReference type="GO" id="GO:0031573">
    <property type="term" value="P:mitotic intra-S DNA damage checkpoint signaling"/>
    <property type="evidence" value="ECO:0007669"/>
    <property type="project" value="TreeGrafter"/>
</dbReference>
<reference evidence="16" key="1">
    <citation type="submission" date="2019-09" db="EMBL/GenBank/DDBJ databases">
        <title>Bird 10,000 Genomes (B10K) Project - Family phase.</title>
        <authorList>
            <person name="Zhang G."/>
        </authorList>
    </citation>
    <scope>NUCLEOTIDE SEQUENCE</scope>
    <source>
        <strain evidence="16">B10K-DU-024-03</strain>
        <tissue evidence="16">Muscle</tissue>
    </source>
</reference>
<keyword evidence="6" id="KW-0540">Nuclease</keyword>